<accession>A0A1L3LP55</accession>
<evidence type="ECO:0000313" key="2">
    <source>
        <dbReference type="Proteomes" id="UP000182306"/>
    </source>
</evidence>
<keyword evidence="2" id="KW-1185">Reference proteome</keyword>
<dbReference type="EMBL" id="CP013107">
    <property type="protein sequence ID" value="APG91898.1"/>
    <property type="molecule type" value="Genomic_DNA"/>
</dbReference>
<organism evidence="1 2">
    <name type="scientific">Sinorhizobium americanum</name>
    <dbReference type="NCBI Taxonomy" id="194963"/>
    <lineage>
        <taxon>Bacteria</taxon>
        <taxon>Pseudomonadati</taxon>
        <taxon>Pseudomonadota</taxon>
        <taxon>Alphaproteobacteria</taxon>
        <taxon>Hyphomicrobiales</taxon>
        <taxon>Rhizobiaceae</taxon>
        <taxon>Sinorhizobium/Ensifer group</taxon>
        <taxon>Sinorhizobium</taxon>
    </lineage>
</organism>
<dbReference type="RefSeq" id="WP_064255425.1">
    <property type="nucleotide sequence ID" value="NZ_CP013107.1"/>
</dbReference>
<proteinExistence type="predicted"/>
<reference evidence="1 2" key="1">
    <citation type="submission" date="2015-10" db="EMBL/GenBank/DDBJ databases">
        <title>Genomic differences between typical nodule nitrogen-fixing rhizobial strains and those coming from bean seeds.</title>
        <authorList>
            <person name="Peralta H."/>
            <person name="Aguilar-Vera A."/>
            <person name="Diaz R."/>
            <person name="Mora Y."/>
            <person name="Martinez-Batallar G."/>
            <person name="Salazar E."/>
            <person name="Vargas-Lagunas C."/>
            <person name="Encarnacion S."/>
            <person name="Girard L."/>
            <person name="Mora J."/>
        </authorList>
    </citation>
    <scope>NUCLEOTIDE SEQUENCE [LARGE SCALE GENOMIC DNA]</scope>
    <source>
        <strain evidence="1 2">CFNEI 73</strain>
    </source>
</reference>
<dbReference type="AlphaFoldDB" id="A0A1L3LP55"/>
<dbReference type="KEGG" id="same:SAMCFNEI73_Ch2621"/>
<protein>
    <submittedName>
        <fullName evidence="1">Uncharacterized protein</fullName>
    </submittedName>
</protein>
<name>A0A1L3LP55_9HYPH</name>
<dbReference type="Proteomes" id="UP000182306">
    <property type="component" value="Chromosome"/>
</dbReference>
<evidence type="ECO:0000313" key="1">
    <source>
        <dbReference type="EMBL" id="APG91898.1"/>
    </source>
</evidence>
<gene>
    <name evidence="1" type="ORF">SAMCFNEI73_Ch2621</name>
</gene>
<dbReference type="STRING" id="194963.SAMCFNEI73_Ch2621"/>
<sequence length="111" mass="11523">MFLDEEIASTRTGRNEARWGFYLALAALAVCMVMIFGLVVETTAQAAPAEPAQQSAMLVVAEPAPAAVLGGERQIAVGATLLAAALTAGTAFVVGNRIAAVSRARSRRHGR</sequence>